<evidence type="ECO:0000313" key="3">
    <source>
        <dbReference type="Proteomes" id="UP000030744"/>
    </source>
</evidence>
<reference evidence="2" key="2">
    <citation type="submission" date="2013-10" db="EMBL/GenBank/DDBJ databases">
        <authorList>
            <person name="Aslett M."/>
        </authorList>
    </citation>
    <scope>NUCLEOTIDE SEQUENCE [LARGE SCALE GENOMIC DNA]</scope>
    <source>
        <strain evidence="2">Houghton</strain>
    </source>
</reference>
<proteinExistence type="predicted"/>
<name>U6K3I1_9EIME</name>
<dbReference type="RefSeq" id="XP_013354101.1">
    <property type="nucleotide sequence ID" value="XM_013498647.1"/>
</dbReference>
<evidence type="ECO:0000256" key="1">
    <source>
        <dbReference type="SAM" id="Coils"/>
    </source>
</evidence>
<dbReference type="AlphaFoldDB" id="U6K3I1"/>
<evidence type="ECO:0000313" key="2">
    <source>
        <dbReference type="EMBL" id="CDJ31536.1"/>
    </source>
</evidence>
<sequence length="102" mass="11724">MKSISSAVRCLLAAHQQAQQQLQQASERMQQLQQEKQQTEEQLSRVCLSLRSAEAECCRLQQLDRQRETLALQTQAQQRSLEQQAVLIDGLKQRCSTLEAER</sequence>
<reference evidence="2" key="1">
    <citation type="submission" date="2013-10" db="EMBL/GenBank/DDBJ databases">
        <title>Genomic analysis of the causative agents of coccidiosis in chickens.</title>
        <authorList>
            <person name="Reid A.J."/>
            <person name="Blake D."/>
            <person name="Billington K."/>
            <person name="Browne H."/>
            <person name="Dunn M."/>
            <person name="Hung S."/>
            <person name="Kawahara F."/>
            <person name="Miranda-Saavedra D."/>
            <person name="Mourier T."/>
            <person name="Nagra H."/>
            <person name="Otto T.D."/>
            <person name="Rawlings N."/>
            <person name="Sanchez A."/>
            <person name="Sanders M."/>
            <person name="Subramaniam C."/>
            <person name="Tay Y."/>
            <person name="Dear P."/>
            <person name="Doerig C."/>
            <person name="Gruber A."/>
            <person name="Parkinson J."/>
            <person name="Shirley M."/>
            <person name="Wan K.L."/>
            <person name="Berriman M."/>
            <person name="Tomley F."/>
            <person name="Pain A."/>
        </authorList>
    </citation>
    <scope>NUCLEOTIDE SEQUENCE [LARGE SCALE GENOMIC DNA]</scope>
    <source>
        <strain evidence="2">Houghton</strain>
    </source>
</reference>
<dbReference type="GeneID" id="25381308"/>
<dbReference type="OrthoDB" id="10357608at2759"/>
<organism evidence="2 3">
    <name type="scientific">Eimeria mitis</name>
    <dbReference type="NCBI Taxonomy" id="44415"/>
    <lineage>
        <taxon>Eukaryota</taxon>
        <taxon>Sar</taxon>
        <taxon>Alveolata</taxon>
        <taxon>Apicomplexa</taxon>
        <taxon>Conoidasida</taxon>
        <taxon>Coccidia</taxon>
        <taxon>Eucoccidiorida</taxon>
        <taxon>Eimeriorina</taxon>
        <taxon>Eimeriidae</taxon>
        <taxon>Eimeria</taxon>
    </lineage>
</organism>
<dbReference type="Proteomes" id="UP000030744">
    <property type="component" value="Unassembled WGS sequence"/>
</dbReference>
<protein>
    <submittedName>
        <fullName evidence="2">Uncharacterized protein</fullName>
    </submittedName>
</protein>
<feature type="coiled-coil region" evidence="1">
    <location>
        <begin position="8"/>
        <end position="56"/>
    </location>
</feature>
<keyword evidence="1" id="KW-0175">Coiled coil</keyword>
<dbReference type="VEuPathDB" id="ToxoDB:EMH_0067620"/>
<accession>U6K3I1</accession>
<dbReference type="EMBL" id="HG683364">
    <property type="protein sequence ID" value="CDJ31536.1"/>
    <property type="molecule type" value="Genomic_DNA"/>
</dbReference>
<gene>
    <name evidence="2" type="ORF">EMH_0067620</name>
</gene>
<keyword evidence="3" id="KW-1185">Reference proteome</keyword>